<dbReference type="GO" id="GO:0004553">
    <property type="term" value="F:hydrolase activity, hydrolyzing O-glycosyl compounds"/>
    <property type="evidence" value="ECO:0007669"/>
    <property type="project" value="TreeGrafter"/>
</dbReference>
<protein>
    <submittedName>
        <fullName evidence="3">Uncharacterized protein</fullName>
    </submittedName>
</protein>
<dbReference type="SUPFAM" id="SSF51445">
    <property type="entry name" value="(Trans)glycosidases"/>
    <property type="match status" value="1"/>
</dbReference>
<dbReference type="InterPro" id="IPR017853">
    <property type="entry name" value="GH"/>
</dbReference>
<feature type="compositionally biased region" description="Polar residues" evidence="1">
    <location>
        <begin position="643"/>
        <end position="652"/>
    </location>
</feature>
<evidence type="ECO:0000313" key="3">
    <source>
        <dbReference type="EMBL" id="AVN58513.1"/>
    </source>
</evidence>
<evidence type="ECO:0000256" key="1">
    <source>
        <dbReference type="SAM" id="MobiDB-lite"/>
    </source>
</evidence>
<feature type="chain" id="PRO_5039100686" evidence="2">
    <location>
        <begin position="26"/>
        <end position="696"/>
    </location>
</feature>
<accession>A0A343VRI9</accession>
<organism evidence="3">
    <name type="scientific">Mycolicibacterium sp. CBMA 213</name>
    <dbReference type="NCBI Taxonomy" id="1968788"/>
    <lineage>
        <taxon>Bacteria</taxon>
        <taxon>Bacillati</taxon>
        <taxon>Actinomycetota</taxon>
        <taxon>Actinomycetes</taxon>
        <taxon>Mycobacteriales</taxon>
        <taxon>Mycobacteriaceae</taxon>
        <taxon>Mycolicibacterium</taxon>
    </lineage>
</organism>
<keyword evidence="2" id="KW-0732">Signal</keyword>
<feature type="compositionally biased region" description="Basic and acidic residues" evidence="1">
    <location>
        <begin position="669"/>
        <end position="683"/>
    </location>
</feature>
<dbReference type="RefSeq" id="WP_155921951.1">
    <property type="nucleotide sequence ID" value="NZ_MF600313.1"/>
</dbReference>
<dbReference type="PANTHER" id="PTHR12631:SF10">
    <property type="entry name" value="BETA-XYLOSIDASE-LIKE PROTEIN-RELATED"/>
    <property type="match status" value="1"/>
</dbReference>
<reference evidence="3" key="1">
    <citation type="journal article" date="2018" name="Front. Microbiol.">
        <title>Beyond the Limits: tRNA Array Units in Mycobacterium Genomes.</title>
        <authorList>
            <person name="Morgado S.M."/>
            <person name="Vicente A.C."/>
        </authorList>
    </citation>
    <scope>NUCLEOTIDE SEQUENCE</scope>
    <source>
        <strain evidence="3">CBMA 213</strain>
        <plasmid evidence="3">pCBMA213_1</plasmid>
    </source>
</reference>
<feature type="compositionally biased region" description="Low complexity" evidence="1">
    <location>
        <begin position="532"/>
        <end position="642"/>
    </location>
</feature>
<dbReference type="PANTHER" id="PTHR12631">
    <property type="entry name" value="ALPHA-L-IDURONIDASE"/>
    <property type="match status" value="1"/>
</dbReference>
<dbReference type="Gene3D" id="3.20.20.80">
    <property type="entry name" value="Glycosidases"/>
    <property type="match status" value="1"/>
</dbReference>
<dbReference type="EMBL" id="MF600313">
    <property type="protein sequence ID" value="AVN58513.1"/>
    <property type="molecule type" value="Genomic_DNA"/>
</dbReference>
<dbReference type="InterPro" id="IPR051923">
    <property type="entry name" value="Glycosyl_Hydrolase_39"/>
</dbReference>
<feature type="signal peptide" evidence="2">
    <location>
        <begin position="1"/>
        <end position="25"/>
    </location>
</feature>
<sequence length="696" mass="70248">MTTALLRAKMAVATSVLALSALSPADQPHPPAPLSAAPASSPRTVSMAVELAASIGSDGSSQTVGVADAYLYTLSQTDLVAQLNEIHGLGVTDLRIVVPWIYIQPTSAASYDWTKMDNVVNTARSMGFTMTASITMNPTWDGTPLVGTPNPNAYANFAAAVAQRYGSSIGAYEIWNEPNAVTFLAPSDPGAYTAMLKAAYTAIKAVAPSATVIAGVLGAVTTVPGMSLAPQQFLAGMYAAGAQGFFDALSFHPYNYTLPFSAGSGVTNSPLEQVKALYALMAANGDSALKIWATEYGTATTPGGISQTQQAQMLRDFVTAWSKLSFAGPAFVYTANDLNSGYLLDDNNFGLFTTSGIPKLAAQTLATLISQLASGTLPNFTAPQMSAPQTIWIQLVSTAIAVINMALFVPNFAVQVAYNAAPAALQQVFSAVARAVSMSAAQTLNAITPAAQTGIGMLVNFPTSVQAAASALGGSFYGTELTVARALASIGIGAVPNPAPTTAATATSTSAIATAPTAVKAAVAAIAEPTSKATYPGTTTTTAESTTSATSAGPAPEAATKVTPTSTDTTGATTLPSPKTTTTASAATTSVQATASSVDGTASQQTATATPAAKTAASTTAKTPSATAPVPTKATATDTTSTRVAQQATGAQEASKPAVKATTKTGARTSEKTGGEEARHAGERTSAAHAATEARS</sequence>
<proteinExistence type="predicted"/>
<keyword evidence="3" id="KW-0614">Plasmid</keyword>
<name>A0A343VRI9_9MYCO</name>
<evidence type="ECO:0000256" key="2">
    <source>
        <dbReference type="SAM" id="SignalP"/>
    </source>
</evidence>
<geneLocation type="plasmid" evidence="3">
    <name>pCBMA213_1</name>
</geneLocation>
<dbReference type="AlphaFoldDB" id="A0A343VRI9"/>
<gene>
    <name evidence="3" type="ORF">B5P44_p00218</name>
</gene>
<feature type="region of interest" description="Disordered" evidence="1">
    <location>
        <begin position="532"/>
        <end position="696"/>
    </location>
</feature>